<dbReference type="Pfam" id="PF06985">
    <property type="entry name" value="HET"/>
    <property type="match status" value="1"/>
</dbReference>
<feature type="domain" description="Heterokaryon incompatibility" evidence="1">
    <location>
        <begin position="53"/>
        <end position="206"/>
    </location>
</feature>
<evidence type="ECO:0000313" key="3">
    <source>
        <dbReference type="Proteomes" id="UP000799757"/>
    </source>
</evidence>
<reference evidence="2" key="1">
    <citation type="journal article" date="2020" name="Stud. Mycol.">
        <title>101 Dothideomycetes genomes: a test case for predicting lifestyles and emergence of pathogens.</title>
        <authorList>
            <person name="Haridas S."/>
            <person name="Albert R."/>
            <person name="Binder M."/>
            <person name="Bloem J."/>
            <person name="Labutti K."/>
            <person name="Salamov A."/>
            <person name="Andreopoulos B."/>
            <person name="Baker S."/>
            <person name="Barry K."/>
            <person name="Bills G."/>
            <person name="Bluhm B."/>
            <person name="Cannon C."/>
            <person name="Castanera R."/>
            <person name="Culley D."/>
            <person name="Daum C."/>
            <person name="Ezra D."/>
            <person name="Gonzalez J."/>
            <person name="Henrissat B."/>
            <person name="Kuo A."/>
            <person name="Liang C."/>
            <person name="Lipzen A."/>
            <person name="Lutzoni F."/>
            <person name="Magnuson J."/>
            <person name="Mondo S."/>
            <person name="Nolan M."/>
            <person name="Ohm R."/>
            <person name="Pangilinan J."/>
            <person name="Park H.-J."/>
            <person name="Ramirez L."/>
            <person name="Alfaro M."/>
            <person name="Sun H."/>
            <person name="Tritt A."/>
            <person name="Yoshinaga Y."/>
            <person name="Zwiers L.-H."/>
            <person name="Turgeon B."/>
            <person name="Goodwin S."/>
            <person name="Spatafora J."/>
            <person name="Crous P."/>
            <person name="Grigoriev I."/>
        </authorList>
    </citation>
    <scope>NUCLEOTIDE SEQUENCE</scope>
    <source>
        <strain evidence="2">CBS 109.77</strain>
    </source>
</reference>
<dbReference type="Pfam" id="PF26639">
    <property type="entry name" value="Het-6_barrel"/>
    <property type="match status" value="1"/>
</dbReference>
<protein>
    <submittedName>
        <fullName evidence="2">HET-domain-containing protein</fullName>
    </submittedName>
</protein>
<proteinExistence type="predicted"/>
<evidence type="ECO:0000313" key="2">
    <source>
        <dbReference type="EMBL" id="KAF2785869.1"/>
    </source>
</evidence>
<dbReference type="PANTHER" id="PTHR24148">
    <property type="entry name" value="ANKYRIN REPEAT DOMAIN-CONTAINING PROTEIN 39 HOMOLOG-RELATED"/>
    <property type="match status" value="1"/>
</dbReference>
<dbReference type="Proteomes" id="UP000799757">
    <property type="component" value="Unassembled WGS sequence"/>
</dbReference>
<organism evidence="2 3">
    <name type="scientific">Melanomma pulvis-pyrius CBS 109.77</name>
    <dbReference type="NCBI Taxonomy" id="1314802"/>
    <lineage>
        <taxon>Eukaryota</taxon>
        <taxon>Fungi</taxon>
        <taxon>Dikarya</taxon>
        <taxon>Ascomycota</taxon>
        <taxon>Pezizomycotina</taxon>
        <taxon>Dothideomycetes</taxon>
        <taxon>Pleosporomycetidae</taxon>
        <taxon>Pleosporales</taxon>
        <taxon>Melanommataceae</taxon>
        <taxon>Melanomma</taxon>
    </lineage>
</organism>
<dbReference type="InterPro" id="IPR052895">
    <property type="entry name" value="HetReg/Transcr_Mod"/>
</dbReference>
<accession>A0A6A6WP48</accession>
<sequence>MAEALGSDSSSNLYEPLPGPEYIRILKLNPGISSEAITCTLEAVDLTYFRDKYEAISYVWGDPNTTTVITCNAVQVPVTVNLADALETFRHPTEARTIWADALCINQQDNADKSTQVQKMGEIYENARGVLVWLGRDTEGVAEDCFQLISDTADFFDAQYRRHFRELWSMPAFAPPYPISMEKHRWANVALLFGLAWFQRVWVVQEVALAKRCDLFWGAGRMGVAKLFELALWAWKKPELGSLLYSNIGSVYLGQLYDNYVVIHSSYRNTQSWRYSMDLIGNRMQPTALFCDILALSQNMQATNPRDYIYAFLGNPLANRKENQGLIAVDYSKTVDEVFFDAACALLKDRIEAPWILCSVQHWDLHKFLHSGHPSWIPQWSGNGVIYSRIANPNNTFQAGGTGTPFEPRVQSGKLLEVAGFIFDRVLFVSEIIKPDDFRMDSEFWSDELRVSGEPLIDRLLKQASEANGSLAPLNEVEYYLTLLTSYGGKPNVETIKKGFSEYRRRVRSQFANTPLDGAEVGSDVGNTYLVEEGLRHLFNQRFIRTESGKIGLASAVTQVGDMSCIFVGVSVPFVLKESPNERYKLVGECYIHNVMDGEMMAGLDAGEFEEKIIVLE</sequence>
<name>A0A6A6WP48_9PLEO</name>
<dbReference type="EMBL" id="MU002630">
    <property type="protein sequence ID" value="KAF2785869.1"/>
    <property type="molecule type" value="Genomic_DNA"/>
</dbReference>
<dbReference type="PANTHER" id="PTHR24148:SF64">
    <property type="entry name" value="HETEROKARYON INCOMPATIBILITY DOMAIN-CONTAINING PROTEIN"/>
    <property type="match status" value="1"/>
</dbReference>
<dbReference type="AlphaFoldDB" id="A0A6A6WP48"/>
<dbReference type="OrthoDB" id="3553147at2759"/>
<evidence type="ECO:0000259" key="1">
    <source>
        <dbReference type="Pfam" id="PF06985"/>
    </source>
</evidence>
<gene>
    <name evidence="2" type="ORF">K505DRAFT_380633</name>
</gene>
<dbReference type="InterPro" id="IPR010730">
    <property type="entry name" value="HET"/>
</dbReference>
<keyword evidence="3" id="KW-1185">Reference proteome</keyword>